<dbReference type="EMBL" id="JH795863">
    <property type="protein sequence ID" value="EJU01954.1"/>
    <property type="molecule type" value="Genomic_DNA"/>
</dbReference>
<evidence type="ECO:0000313" key="2">
    <source>
        <dbReference type="Proteomes" id="UP000030653"/>
    </source>
</evidence>
<dbReference type="RefSeq" id="XP_040628851.1">
    <property type="nucleotide sequence ID" value="XM_040777253.1"/>
</dbReference>
<dbReference type="HOGENOM" id="CLU_2291598_0_0_1"/>
<gene>
    <name evidence="1" type="ORF">DACRYDRAFT_94909</name>
</gene>
<sequence length="101" mass="10521">MLDTTEEERDRIRAGVKLVNRAAFKAKMKDGASKAWVGTKKAFVACGPDVVKAIGKAVLDTLAKIFGGNSAEDLPGVIEDALVAQIRPVLDNMGVVPAGGA</sequence>
<protein>
    <submittedName>
        <fullName evidence="1">Uncharacterized protein</fullName>
    </submittedName>
</protein>
<evidence type="ECO:0000313" key="1">
    <source>
        <dbReference type="EMBL" id="EJU01954.1"/>
    </source>
</evidence>
<keyword evidence="2" id="KW-1185">Reference proteome</keyword>
<proteinExistence type="predicted"/>
<reference evidence="1 2" key="1">
    <citation type="journal article" date="2012" name="Science">
        <title>The Paleozoic origin of enzymatic lignin decomposition reconstructed from 31 fungal genomes.</title>
        <authorList>
            <person name="Floudas D."/>
            <person name="Binder M."/>
            <person name="Riley R."/>
            <person name="Barry K."/>
            <person name="Blanchette R.A."/>
            <person name="Henrissat B."/>
            <person name="Martinez A.T."/>
            <person name="Otillar R."/>
            <person name="Spatafora J.W."/>
            <person name="Yadav J.S."/>
            <person name="Aerts A."/>
            <person name="Benoit I."/>
            <person name="Boyd A."/>
            <person name="Carlson A."/>
            <person name="Copeland A."/>
            <person name="Coutinho P.M."/>
            <person name="de Vries R.P."/>
            <person name="Ferreira P."/>
            <person name="Findley K."/>
            <person name="Foster B."/>
            <person name="Gaskell J."/>
            <person name="Glotzer D."/>
            <person name="Gorecki P."/>
            <person name="Heitman J."/>
            <person name="Hesse C."/>
            <person name="Hori C."/>
            <person name="Igarashi K."/>
            <person name="Jurgens J.A."/>
            <person name="Kallen N."/>
            <person name="Kersten P."/>
            <person name="Kohler A."/>
            <person name="Kuees U."/>
            <person name="Kumar T.K.A."/>
            <person name="Kuo A."/>
            <person name="LaButti K."/>
            <person name="Larrondo L.F."/>
            <person name="Lindquist E."/>
            <person name="Ling A."/>
            <person name="Lombard V."/>
            <person name="Lucas S."/>
            <person name="Lundell T."/>
            <person name="Martin R."/>
            <person name="McLaughlin D.J."/>
            <person name="Morgenstern I."/>
            <person name="Morin E."/>
            <person name="Murat C."/>
            <person name="Nagy L.G."/>
            <person name="Nolan M."/>
            <person name="Ohm R.A."/>
            <person name="Patyshakuliyeva A."/>
            <person name="Rokas A."/>
            <person name="Ruiz-Duenas F.J."/>
            <person name="Sabat G."/>
            <person name="Salamov A."/>
            <person name="Samejima M."/>
            <person name="Schmutz J."/>
            <person name="Slot J.C."/>
            <person name="St John F."/>
            <person name="Stenlid J."/>
            <person name="Sun H."/>
            <person name="Sun S."/>
            <person name="Syed K."/>
            <person name="Tsang A."/>
            <person name="Wiebenga A."/>
            <person name="Young D."/>
            <person name="Pisabarro A."/>
            <person name="Eastwood D.C."/>
            <person name="Martin F."/>
            <person name="Cullen D."/>
            <person name="Grigoriev I.V."/>
            <person name="Hibbett D.S."/>
        </authorList>
    </citation>
    <scope>NUCLEOTIDE SEQUENCE [LARGE SCALE GENOMIC DNA]</scope>
    <source>
        <strain evidence="1 2">DJM-731 SS1</strain>
    </source>
</reference>
<accession>M5FZL3</accession>
<dbReference type="AlphaFoldDB" id="M5FZL3"/>
<dbReference type="GeneID" id="63692315"/>
<dbReference type="Proteomes" id="UP000030653">
    <property type="component" value="Unassembled WGS sequence"/>
</dbReference>
<name>M5FZL3_DACPD</name>
<organism evidence="1 2">
    <name type="scientific">Dacryopinax primogenitus (strain DJM 731)</name>
    <name type="common">Brown rot fungus</name>
    <dbReference type="NCBI Taxonomy" id="1858805"/>
    <lineage>
        <taxon>Eukaryota</taxon>
        <taxon>Fungi</taxon>
        <taxon>Dikarya</taxon>
        <taxon>Basidiomycota</taxon>
        <taxon>Agaricomycotina</taxon>
        <taxon>Dacrymycetes</taxon>
        <taxon>Dacrymycetales</taxon>
        <taxon>Dacrymycetaceae</taxon>
        <taxon>Dacryopinax</taxon>
    </lineage>
</organism>